<protein>
    <recommendedName>
        <fullName evidence="5">Glycosyltransferase</fullName>
        <ecNumber evidence="5">2.4.1.-</ecNumber>
    </recommendedName>
</protein>
<dbReference type="EC" id="2.4.1.-" evidence="5"/>
<dbReference type="InterPro" id="IPR002213">
    <property type="entry name" value="UDP_glucos_trans"/>
</dbReference>
<dbReference type="KEGG" id="mnt:21410100"/>
<keyword evidence="2 4" id="KW-0328">Glycosyltransferase</keyword>
<evidence type="ECO:0000256" key="1">
    <source>
        <dbReference type="ARBA" id="ARBA00009995"/>
    </source>
</evidence>
<name>W9S662_9ROSA</name>
<dbReference type="PANTHER" id="PTHR48047">
    <property type="entry name" value="GLYCOSYLTRANSFERASE"/>
    <property type="match status" value="1"/>
</dbReference>
<keyword evidence="3 4" id="KW-0808">Transferase</keyword>
<keyword evidence="7" id="KW-1185">Reference proteome</keyword>
<evidence type="ECO:0000256" key="4">
    <source>
        <dbReference type="RuleBase" id="RU003718"/>
    </source>
</evidence>
<accession>W9S662</accession>
<evidence type="ECO:0000256" key="3">
    <source>
        <dbReference type="ARBA" id="ARBA00022679"/>
    </source>
</evidence>
<dbReference type="EMBL" id="KE345811">
    <property type="protein sequence ID" value="EXC17295.1"/>
    <property type="molecule type" value="Genomic_DNA"/>
</dbReference>
<evidence type="ECO:0000256" key="2">
    <source>
        <dbReference type="ARBA" id="ARBA00022676"/>
    </source>
</evidence>
<dbReference type="FunFam" id="3.40.50.2000:FF:000047">
    <property type="entry name" value="Glycosyltransferase"/>
    <property type="match status" value="1"/>
</dbReference>
<dbReference type="STRING" id="981085.W9S662"/>
<sequence>MGTKIDHRLHVFFLPLMAQGHLIPVIDMAKLFSSRGLKSTVATTSHFAPFLSKSLQNDTDSVVVTFKIPSADVGLPEDVEAVHMAKTPDMQNRFFKSCGLLGPRIADILERYRPDFLVADMFFTWAPDVAKEFGIPCLVFHGTSYFSLCAGLSVFLHQPYKTVSDDLEPFVIPDLPDEIEFTRSRVADFVKNNDGGVLSTWYKESKAMEERSYGVLMNSFYELEPGYADHYSNFLGRKAWNIGPLFMYEKRTEQRAKRGMEASIDEHECLKWLDSKKPDSVIYVSFGSVANFDDNQLMELAAGLEASGREFIWVVKKEKREGVREDWLPQGFEERIQGKGLIIRGWAPQVTILEHDAIGGFVTHCGWNSTLESVCAGVPMVTWPVSAEQFFNEKLVTKLLRIGVEVGAKKWRRLLGDFVKRDAVEKAVRKVMEGEEAEEMRRRVRGFAEMARRAIEEGGSSVLDLDALLEDLRLQCVARDTS</sequence>
<dbReference type="eggNOG" id="KOG1192">
    <property type="taxonomic scope" value="Eukaryota"/>
</dbReference>
<dbReference type="Gene3D" id="3.40.50.2000">
    <property type="entry name" value="Glycogen Phosphorylase B"/>
    <property type="match status" value="2"/>
</dbReference>
<proteinExistence type="inferred from homology"/>
<organism evidence="6 7">
    <name type="scientific">Morus notabilis</name>
    <dbReference type="NCBI Taxonomy" id="981085"/>
    <lineage>
        <taxon>Eukaryota</taxon>
        <taxon>Viridiplantae</taxon>
        <taxon>Streptophyta</taxon>
        <taxon>Embryophyta</taxon>
        <taxon>Tracheophyta</taxon>
        <taxon>Spermatophyta</taxon>
        <taxon>Magnoliopsida</taxon>
        <taxon>eudicotyledons</taxon>
        <taxon>Gunneridae</taxon>
        <taxon>Pentapetalae</taxon>
        <taxon>rosids</taxon>
        <taxon>fabids</taxon>
        <taxon>Rosales</taxon>
        <taxon>Moraceae</taxon>
        <taxon>Moreae</taxon>
        <taxon>Morus</taxon>
    </lineage>
</organism>
<reference evidence="7" key="1">
    <citation type="submission" date="2013-01" db="EMBL/GenBank/DDBJ databases">
        <title>Draft Genome Sequence of a Mulberry Tree, Morus notabilis C.K. Schneid.</title>
        <authorList>
            <person name="He N."/>
            <person name="Zhao S."/>
        </authorList>
    </citation>
    <scope>NUCLEOTIDE SEQUENCE</scope>
</reference>
<evidence type="ECO:0000256" key="5">
    <source>
        <dbReference type="RuleBase" id="RU362057"/>
    </source>
</evidence>
<dbReference type="OrthoDB" id="1480661at2759"/>
<dbReference type="AlphaFoldDB" id="W9S662"/>
<evidence type="ECO:0000313" key="7">
    <source>
        <dbReference type="Proteomes" id="UP000030645"/>
    </source>
</evidence>
<dbReference type="Proteomes" id="UP000030645">
    <property type="component" value="Unassembled WGS sequence"/>
</dbReference>
<dbReference type="PROSITE" id="PS00375">
    <property type="entry name" value="UDPGT"/>
    <property type="match status" value="1"/>
</dbReference>
<evidence type="ECO:0000313" key="6">
    <source>
        <dbReference type="EMBL" id="EXC17295.1"/>
    </source>
</evidence>
<dbReference type="SUPFAM" id="SSF53756">
    <property type="entry name" value="UDP-Glycosyltransferase/glycogen phosphorylase"/>
    <property type="match status" value="1"/>
</dbReference>
<dbReference type="GO" id="GO:0035251">
    <property type="term" value="F:UDP-glucosyltransferase activity"/>
    <property type="evidence" value="ECO:0007669"/>
    <property type="project" value="UniProtKB-ARBA"/>
</dbReference>
<gene>
    <name evidence="6" type="ORF">L484_027483</name>
</gene>
<dbReference type="PANTHER" id="PTHR48047:SF45">
    <property type="entry name" value="SCOPOLETIN GLUCOSYLTRANSFERASE-LIKE"/>
    <property type="match status" value="1"/>
</dbReference>
<dbReference type="Pfam" id="PF00201">
    <property type="entry name" value="UDPGT"/>
    <property type="match status" value="1"/>
</dbReference>
<dbReference type="CDD" id="cd03784">
    <property type="entry name" value="GT1_Gtf-like"/>
    <property type="match status" value="1"/>
</dbReference>
<comment type="similarity">
    <text evidence="1 4">Belongs to the UDP-glycosyltransferase family.</text>
</comment>
<dbReference type="InterPro" id="IPR035595">
    <property type="entry name" value="UDP_glycos_trans_CS"/>
</dbReference>